<dbReference type="HAMAP" id="MF_00095">
    <property type="entry name" value="SfsA"/>
    <property type="match status" value="1"/>
</dbReference>
<evidence type="ECO:0000313" key="4">
    <source>
        <dbReference type="EMBL" id="MBB5219867.1"/>
    </source>
</evidence>
<proteinExistence type="inferred from homology"/>
<keyword evidence="5" id="KW-1185">Reference proteome</keyword>
<evidence type="ECO:0000259" key="3">
    <source>
        <dbReference type="Pfam" id="PF17746"/>
    </source>
</evidence>
<dbReference type="CDD" id="cd22359">
    <property type="entry name" value="SfsA-like_bacterial"/>
    <property type="match status" value="1"/>
</dbReference>
<dbReference type="Gene3D" id="3.40.1350.60">
    <property type="match status" value="1"/>
</dbReference>
<dbReference type="InterPro" id="IPR041465">
    <property type="entry name" value="SfsA_N"/>
</dbReference>
<dbReference type="AlphaFoldDB" id="A0A840SDL8"/>
<accession>A0A840SDL8</accession>
<sequence>MRYPKIRKAIFLDRPNRFIAHVLLDEKTETVHVKNTGRCKELLVPDATVYLEESDNPARKTKYDLIAVEKIVTEESSLPAKNTHAMQNASASQPHPAQPQHTILINMDSQAPNKVAAEWIRENKTYFPKLKILKPEYTLGDSRFDFYAEYDDDDGLRHKSLIEVKGCTLEKDGVALFPDAPTLRGLKHVRELTELSKKHEYECMILIIVQMTGCKYFTPNRETHGDFADALKEAETHGVKILAVECEVSPESLTAKKEINVCLSAISKYSSHTS</sequence>
<comment type="similarity">
    <text evidence="1">Belongs to the SfsA family.</text>
</comment>
<dbReference type="PANTHER" id="PTHR30545:SF2">
    <property type="entry name" value="SUGAR FERMENTATION STIMULATION PROTEIN A"/>
    <property type="match status" value="1"/>
</dbReference>
<comment type="caution">
    <text evidence="4">The sequence shown here is derived from an EMBL/GenBank/DDBJ whole genome shotgun (WGS) entry which is preliminary data.</text>
</comment>
<reference evidence="4 5" key="1">
    <citation type="submission" date="2020-08" db="EMBL/GenBank/DDBJ databases">
        <title>Genomic Encyclopedia of Type Strains, Phase IV (KMG-IV): sequencing the most valuable type-strain genomes for metagenomic binning, comparative biology and taxonomic classification.</title>
        <authorList>
            <person name="Goeker M."/>
        </authorList>
    </citation>
    <scope>NUCLEOTIDE SEQUENCE [LARGE SCALE GENOMIC DNA]</scope>
    <source>
        <strain evidence="4 5">DSM 103679</strain>
    </source>
</reference>
<dbReference type="Gene3D" id="2.40.50.580">
    <property type="match status" value="1"/>
</dbReference>
<dbReference type="Pfam" id="PF17746">
    <property type="entry name" value="SfsA_N"/>
    <property type="match status" value="1"/>
</dbReference>
<dbReference type="Proteomes" id="UP000578697">
    <property type="component" value="Unassembled WGS sequence"/>
</dbReference>
<dbReference type="RefSeq" id="WP_184653391.1">
    <property type="nucleotide sequence ID" value="NZ_JACHFR010000004.1"/>
</dbReference>
<dbReference type="GO" id="GO:0003677">
    <property type="term" value="F:DNA binding"/>
    <property type="evidence" value="ECO:0007669"/>
    <property type="project" value="InterPro"/>
</dbReference>
<evidence type="ECO:0000259" key="2">
    <source>
        <dbReference type="Pfam" id="PF03749"/>
    </source>
</evidence>
<feature type="domain" description="Sugar fermentation stimulation protein C-terminal" evidence="2">
    <location>
        <begin position="110"/>
        <end position="251"/>
    </location>
</feature>
<organism evidence="4 5">
    <name type="scientific">Treponema rectale</name>
    <dbReference type="NCBI Taxonomy" id="744512"/>
    <lineage>
        <taxon>Bacteria</taxon>
        <taxon>Pseudomonadati</taxon>
        <taxon>Spirochaetota</taxon>
        <taxon>Spirochaetia</taxon>
        <taxon>Spirochaetales</taxon>
        <taxon>Treponemataceae</taxon>
        <taxon>Treponema</taxon>
    </lineage>
</organism>
<dbReference type="PANTHER" id="PTHR30545">
    <property type="entry name" value="SUGAR FERMENTATION STIMULATION PROTEIN A"/>
    <property type="match status" value="1"/>
</dbReference>
<dbReference type="InterPro" id="IPR005224">
    <property type="entry name" value="SfsA"/>
</dbReference>
<gene>
    <name evidence="1" type="primary">sfsA</name>
    <name evidence="4" type="ORF">HNP77_002256</name>
</gene>
<dbReference type="EMBL" id="JACHFR010000004">
    <property type="protein sequence ID" value="MBB5219867.1"/>
    <property type="molecule type" value="Genomic_DNA"/>
</dbReference>
<evidence type="ECO:0000313" key="5">
    <source>
        <dbReference type="Proteomes" id="UP000578697"/>
    </source>
</evidence>
<dbReference type="Pfam" id="PF03749">
    <property type="entry name" value="SfsA"/>
    <property type="match status" value="1"/>
</dbReference>
<dbReference type="InterPro" id="IPR040452">
    <property type="entry name" value="SfsA_C"/>
</dbReference>
<feature type="domain" description="SfsA N-terminal OB" evidence="3">
    <location>
        <begin position="12"/>
        <end position="70"/>
    </location>
</feature>
<evidence type="ECO:0000256" key="1">
    <source>
        <dbReference type="HAMAP-Rule" id="MF_00095"/>
    </source>
</evidence>
<protein>
    <recommendedName>
        <fullName evidence="1">Sugar fermentation stimulation protein homolog</fullName>
    </recommendedName>
</protein>
<name>A0A840SDL8_9SPIR</name>